<reference evidence="11 12" key="1">
    <citation type="submission" date="2018-12" db="EMBL/GenBank/DDBJ databases">
        <title>Complete genome of Nonlabens sp. MJ115.</title>
        <authorList>
            <person name="Choi H.S."/>
            <person name="Jung J."/>
        </authorList>
    </citation>
    <scope>NUCLEOTIDE SEQUENCE [LARGE SCALE GENOMIC DNA]</scope>
    <source>
        <strain evidence="11 12">MJ115</strain>
    </source>
</reference>
<dbReference type="InterPro" id="IPR045175">
    <property type="entry name" value="M28_fam"/>
</dbReference>
<comment type="function">
    <text evidence="1">May be involved in vacuolar sorting and osmoregulation.</text>
</comment>
<evidence type="ECO:0000256" key="2">
    <source>
        <dbReference type="ARBA" id="ARBA00004128"/>
    </source>
</evidence>
<dbReference type="Proteomes" id="UP000279600">
    <property type="component" value="Chromosome"/>
</dbReference>
<dbReference type="GO" id="GO:0005774">
    <property type="term" value="C:vacuolar membrane"/>
    <property type="evidence" value="ECO:0007669"/>
    <property type="project" value="UniProtKB-SubCell"/>
</dbReference>
<evidence type="ECO:0000256" key="1">
    <source>
        <dbReference type="ARBA" id="ARBA00003273"/>
    </source>
</evidence>
<evidence type="ECO:0000313" key="12">
    <source>
        <dbReference type="Proteomes" id="UP000279600"/>
    </source>
</evidence>
<proteinExistence type="inferred from homology"/>
<feature type="transmembrane region" description="Helical" evidence="9">
    <location>
        <begin position="469"/>
        <end position="488"/>
    </location>
</feature>
<feature type="transmembrane region" description="Helical" evidence="9">
    <location>
        <begin position="495"/>
        <end position="513"/>
    </location>
</feature>
<evidence type="ECO:0000256" key="9">
    <source>
        <dbReference type="SAM" id="Phobius"/>
    </source>
</evidence>
<feature type="transmembrane region" description="Helical" evidence="9">
    <location>
        <begin position="551"/>
        <end position="569"/>
    </location>
</feature>
<dbReference type="SUPFAM" id="SSF53187">
    <property type="entry name" value="Zn-dependent exopeptidases"/>
    <property type="match status" value="1"/>
</dbReference>
<evidence type="ECO:0000256" key="8">
    <source>
        <dbReference type="ARBA" id="ARBA00031512"/>
    </source>
</evidence>
<evidence type="ECO:0000256" key="6">
    <source>
        <dbReference type="ARBA" id="ARBA00022989"/>
    </source>
</evidence>
<evidence type="ECO:0000259" key="10">
    <source>
        <dbReference type="Pfam" id="PF04389"/>
    </source>
</evidence>
<dbReference type="GO" id="GO:0006508">
    <property type="term" value="P:proteolysis"/>
    <property type="evidence" value="ECO:0007669"/>
    <property type="project" value="InterPro"/>
</dbReference>
<feature type="transmembrane region" description="Helical" evidence="9">
    <location>
        <begin position="406"/>
        <end position="427"/>
    </location>
</feature>
<keyword evidence="12" id="KW-1185">Reference proteome</keyword>
<organism evidence="11 12">
    <name type="scientific">Nonlabens ponticola</name>
    <dbReference type="NCBI Taxonomy" id="2496866"/>
    <lineage>
        <taxon>Bacteria</taxon>
        <taxon>Pseudomonadati</taxon>
        <taxon>Bacteroidota</taxon>
        <taxon>Flavobacteriia</taxon>
        <taxon>Flavobacteriales</taxon>
        <taxon>Flavobacteriaceae</taxon>
        <taxon>Nonlabens</taxon>
    </lineage>
</organism>
<evidence type="ECO:0000256" key="7">
    <source>
        <dbReference type="ARBA" id="ARBA00023180"/>
    </source>
</evidence>
<dbReference type="PANTHER" id="PTHR12147">
    <property type="entry name" value="METALLOPEPTIDASE M28 FAMILY MEMBER"/>
    <property type="match status" value="1"/>
</dbReference>
<feature type="transmembrane region" description="Helical" evidence="9">
    <location>
        <begin position="525"/>
        <end position="544"/>
    </location>
</feature>
<protein>
    <recommendedName>
        <fullName evidence="4">Vacuolar membrane protease</fullName>
    </recommendedName>
    <alternativeName>
        <fullName evidence="8">FXNA-related family protease 1</fullName>
    </alternativeName>
</protein>
<keyword evidence="6 9" id="KW-1133">Transmembrane helix</keyword>
<sequence>MRPKSHFTSALSFLVLIAMVWYAFSSQTPSGELEKEKDLKEWSTKRALVHVKKLSQEPHYLGSKAHEKNRTYIIRQLEKLGLKTETQSGFTLDKYGNLSRPVNILARIEGTANNNEALVLMCHYDSDPHSSLGASDAASGIATIIEGIRAYLTDNKPENDIIILITDGEELGLNGADLFVTKHRWAKDAKMILNFEARGSGGPSYMLVETNGGNREIINAFKEAGTNYPVANSLAYSIYKKLPNDTDLTVMREKGDINGLNFAFIGDHFDYHSQLDSYERLDRNTLAHQGSYLMALLSYFAKSDLSDGLKTTAGTDDIYFPLPIIDMVSFPFSWMPILIIVSGILLIFLIFYGVRKNRLRFKDLLVGFVPFLGSLILGYLIVNYGWQAISTADFYIDQAAIFPYNGYAWIASAALIGTAITFFIYHAFYHKDRVASHSVAPLVFLWIICFIVAFPVSESGLIPAAYLPGAGFFIVPLFAGLIMLWLNIYKKRPNYLLLLIFTTPVIFVFTPFIKGFPVALGMKILFVAAVLSVLIFGLLVPVLGHYRKKHILGLISLFVGFAFAGYAFAKAEFSPTQPQKTSLIYLANADDNTAQWATYDHNLSDWTLEKIDPEKNDGKDDGNTIDSKYASRYSHTTPAEYRSLKTINSKITVDTIIGDQRQIKLVVNSKDRVDRWEVFADKRFQFNAAKINGVNAPVNDAGKPFARRRGNRLISYYVSNGSPLVMELTFEKDEDPVFEVYAASFDLLQSQELAVDPRPEGEIPAPFVLNDAIVVKKRIETARDEQ</sequence>
<feature type="transmembrane region" description="Helical" evidence="9">
    <location>
        <begin position="332"/>
        <end position="352"/>
    </location>
</feature>
<accession>A0A3S9MW21</accession>
<evidence type="ECO:0000313" key="11">
    <source>
        <dbReference type="EMBL" id="AZQ43380.1"/>
    </source>
</evidence>
<comment type="subcellular location">
    <subcellularLocation>
        <location evidence="2">Vacuole membrane</location>
        <topology evidence="2">Multi-pass membrane protein</topology>
    </subcellularLocation>
</comment>
<dbReference type="EMBL" id="CP034549">
    <property type="protein sequence ID" value="AZQ43380.1"/>
    <property type="molecule type" value="Genomic_DNA"/>
</dbReference>
<feature type="transmembrane region" description="Helical" evidence="9">
    <location>
        <begin position="364"/>
        <end position="386"/>
    </location>
</feature>
<feature type="domain" description="Peptidase M28" evidence="10">
    <location>
        <begin position="103"/>
        <end position="295"/>
    </location>
</feature>
<dbReference type="AlphaFoldDB" id="A0A3S9MW21"/>
<dbReference type="InterPro" id="IPR007484">
    <property type="entry name" value="Peptidase_M28"/>
</dbReference>
<feature type="transmembrane region" description="Helical" evidence="9">
    <location>
        <begin position="439"/>
        <end position="457"/>
    </location>
</feature>
<dbReference type="RefSeq" id="WP_126445728.1">
    <property type="nucleotide sequence ID" value="NZ_CP034549.1"/>
</dbReference>
<dbReference type="PANTHER" id="PTHR12147:SF58">
    <property type="entry name" value="VACUOLAR MEMBRANE PROTEASE"/>
    <property type="match status" value="1"/>
</dbReference>
<dbReference type="KEGG" id="noj:EJ995_03685"/>
<evidence type="ECO:0000256" key="3">
    <source>
        <dbReference type="ARBA" id="ARBA00010918"/>
    </source>
</evidence>
<keyword evidence="5" id="KW-0926">Vacuole</keyword>
<keyword evidence="7" id="KW-0325">Glycoprotein</keyword>
<comment type="similarity">
    <text evidence="3">Belongs to the peptidase M28 family.</text>
</comment>
<dbReference type="GO" id="GO:0008235">
    <property type="term" value="F:metalloexopeptidase activity"/>
    <property type="evidence" value="ECO:0007669"/>
    <property type="project" value="InterPro"/>
</dbReference>
<name>A0A3S9MW21_9FLAO</name>
<dbReference type="Gene3D" id="3.40.630.10">
    <property type="entry name" value="Zn peptidases"/>
    <property type="match status" value="1"/>
</dbReference>
<keyword evidence="9" id="KW-0812">Transmembrane</keyword>
<keyword evidence="9" id="KW-0472">Membrane</keyword>
<dbReference type="OrthoDB" id="9778250at2"/>
<dbReference type="Pfam" id="PF04389">
    <property type="entry name" value="Peptidase_M28"/>
    <property type="match status" value="1"/>
</dbReference>
<evidence type="ECO:0000256" key="4">
    <source>
        <dbReference type="ARBA" id="ARBA00017435"/>
    </source>
</evidence>
<gene>
    <name evidence="11" type="ORF">EJ995_03685</name>
</gene>
<evidence type="ECO:0000256" key="5">
    <source>
        <dbReference type="ARBA" id="ARBA00022554"/>
    </source>
</evidence>